<dbReference type="Proteomes" id="UP000274756">
    <property type="component" value="Unassembled WGS sequence"/>
</dbReference>
<dbReference type="Gene3D" id="2.40.50.40">
    <property type="match status" value="1"/>
</dbReference>
<dbReference type="PROSITE" id="PS50013">
    <property type="entry name" value="CHROMO_2"/>
    <property type="match status" value="1"/>
</dbReference>
<evidence type="ECO:0000259" key="1">
    <source>
        <dbReference type="PROSITE" id="PS50013"/>
    </source>
</evidence>
<dbReference type="SUPFAM" id="SSF54160">
    <property type="entry name" value="Chromo domain-like"/>
    <property type="match status" value="1"/>
</dbReference>
<accession>A0A0N4UFU6</accession>
<dbReference type="AlphaFoldDB" id="A0A0N4UFU6"/>
<organism evidence="3 5">
    <name type="scientific">Dracunculus medinensis</name>
    <name type="common">Guinea worm</name>
    <dbReference type="NCBI Taxonomy" id="318479"/>
    <lineage>
        <taxon>Eukaryota</taxon>
        <taxon>Metazoa</taxon>
        <taxon>Ecdysozoa</taxon>
        <taxon>Nematoda</taxon>
        <taxon>Chromadorea</taxon>
        <taxon>Rhabditida</taxon>
        <taxon>Spirurina</taxon>
        <taxon>Dracunculoidea</taxon>
        <taxon>Dracunculidae</taxon>
        <taxon>Dracunculus</taxon>
    </lineage>
</organism>
<dbReference type="InterPro" id="IPR000953">
    <property type="entry name" value="Chromo/chromo_shadow_dom"/>
</dbReference>
<evidence type="ECO:0000313" key="5">
    <source>
        <dbReference type="WBParaSite" id="DME_0000633101-mRNA-1"/>
    </source>
</evidence>
<dbReference type="InterPro" id="IPR016197">
    <property type="entry name" value="Chromo-like_dom_sf"/>
</dbReference>
<feature type="domain" description="Chromo" evidence="1">
    <location>
        <begin position="8"/>
        <end position="73"/>
    </location>
</feature>
<dbReference type="OrthoDB" id="5857104at2759"/>
<gene>
    <name evidence="2" type="ORF">DME_LOCUS1228</name>
</gene>
<proteinExistence type="predicted"/>
<dbReference type="Proteomes" id="UP000038040">
    <property type="component" value="Unplaced"/>
</dbReference>
<dbReference type="WBParaSite" id="DME_0000633101-mRNA-1">
    <property type="protein sequence ID" value="DME_0000633101-mRNA-1"/>
    <property type="gene ID" value="DME_0000633101"/>
</dbReference>
<reference evidence="5" key="1">
    <citation type="submission" date="2017-02" db="UniProtKB">
        <authorList>
            <consortium name="WormBaseParasite"/>
        </authorList>
    </citation>
    <scope>IDENTIFICATION</scope>
</reference>
<protein>
    <submittedName>
        <fullName evidence="5">Chromo domain-containing protein</fullName>
    </submittedName>
</protein>
<evidence type="ECO:0000313" key="2">
    <source>
        <dbReference type="EMBL" id="VDN51255.1"/>
    </source>
</evidence>
<sequence>MIIENFPQLVERIIAHQISREKNDENGIEYYVKWLGLPYAESTWEAEHLISHRFHNKIEAYNLRLNNENLPDKHSKVCLEFVIA</sequence>
<dbReference type="InterPro" id="IPR023780">
    <property type="entry name" value="Chromo_domain"/>
</dbReference>
<dbReference type="FunFam" id="2.40.50.40:FF:000014">
    <property type="entry name" value="Chromodomain-helicase-DNA-binding protein 2 isoform 1"/>
    <property type="match status" value="1"/>
</dbReference>
<reference evidence="2 4" key="2">
    <citation type="submission" date="2018-11" db="EMBL/GenBank/DDBJ databases">
        <authorList>
            <consortium name="Pathogen Informatics"/>
        </authorList>
    </citation>
    <scope>NUCLEOTIDE SEQUENCE [LARGE SCALE GENOMIC DNA]</scope>
</reference>
<dbReference type="SMART" id="SM00298">
    <property type="entry name" value="CHROMO"/>
    <property type="match status" value="1"/>
</dbReference>
<dbReference type="EMBL" id="UYYG01000016">
    <property type="protein sequence ID" value="VDN51255.1"/>
    <property type="molecule type" value="Genomic_DNA"/>
</dbReference>
<name>A0A0N4UFU6_DRAME</name>
<evidence type="ECO:0000313" key="3">
    <source>
        <dbReference type="Proteomes" id="UP000038040"/>
    </source>
</evidence>
<dbReference type="STRING" id="318479.A0A0N4UFU6"/>
<dbReference type="Pfam" id="PF00385">
    <property type="entry name" value="Chromo"/>
    <property type="match status" value="1"/>
</dbReference>
<evidence type="ECO:0000313" key="4">
    <source>
        <dbReference type="Proteomes" id="UP000274756"/>
    </source>
</evidence>
<keyword evidence="4" id="KW-1185">Reference proteome</keyword>